<feature type="compositionally biased region" description="Low complexity" evidence="6">
    <location>
        <begin position="295"/>
        <end position="308"/>
    </location>
</feature>
<keyword evidence="2" id="KW-0677">Repeat</keyword>
<reference evidence="8" key="1">
    <citation type="journal article" date="2023" name="Mol. Phylogenet. Evol.">
        <title>Genome-scale phylogeny and comparative genomics of the fungal order Sordariales.</title>
        <authorList>
            <person name="Hensen N."/>
            <person name="Bonometti L."/>
            <person name="Westerberg I."/>
            <person name="Brannstrom I.O."/>
            <person name="Guillou S."/>
            <person name="Cros-Aarteil S."/>
            <person name="Calhoun S."/>
            <person name="Haridas S."/>
            <person name="Kuo A."/>
            <person name="Mondo S."/>
            <person name="Pangilinan J."/>
            <person name="Riley R."/>
            <person name="LaButti K."/>
            <person name="Andreopoulos B."/>
            <person name="Lipzen A."/>
            <person name="Chen C."/>
            <person name="Yan M."/>
            <person name="Daum C."/>
            <person name="Ng V."/>
            <person name="Clum A."/>
            <person name="Steindorff A."/>
            <person name="Ohm R.A."/>
            <person name="Martin F."/>
            <person name="Silar P."/>
            <person name="Natvig D.O."/>
            <person name="Lalanne C."/>
            <person name="Gautier V."/>
            <person name="Ament-Velasquez S.L."/>
            <person name="Kruys A."/>
            <person name="Hutchinson M.I."/>
            <person name="Powell A.J."/>
            <person name="Barry K."/>
            <person name="Miller A.N."/>
            <person name="Grigoriev I.V."/>
            <person name="Debuchy R."/>
            <person name="Gladieux P."/>
            <person name="Hiltunen Thoren M."/>
            <person name="Johannesson H."/>
        </authorList>
    </citation>
    <scope>NUCLEOTIDE SEQUENCE</scope>
    <source>
        <strain evidence="8">CBS 990.96</strain>
    </source>
</reference>
<dbReference type="PANTHER" id="PTHR24408">
    <property type="entry name" value="ZINC FINGER PROTEIN"/>
    <property type="match status" value="1"/>
</dbReference>
<evidence type="ECO:0000256" key="2">
    <source>
        <dbReference type="ARBA" id="ARBA00022737"/>
    </source>
</evidence>
<dbReference type="AlphaFoldDB" id="A0AAN6YS14"/>
<sequence>MPATIFSHPGAESMPDTSKKPYAHPRHLIPYPSIETDHDIVNKDDNSLPTHRPQVKAIHRPFTCTELLADSITICGKKYTRRHNLKRHKLKRHQVEEPGCGNTYNRGKILNVDIQVNHIGLLCDYPHCGKTFSKPEILYDNVKNHAFCDECSEPQENKRELKRHIEIVDQNTPYPFICDKYTPEFNVRKAKHPKMLKHLVPPHRPRKQARQSQSIHRIQAILQQKRDRSLRLSASSSKLTKETKQDSGTSTVQDNTESRVPMRKFRGISFQNHFEKGRGSQKENKAILKQPQRRSSIVAASSSGISVAKGEAGPSSSRTKAKDHDDGIDGEKDAKEKGKRKSGSPLGFGWPKHRK</sequence>
<keyword evidence="4" id="KW-0862">Zinc</keyword>
<evidence type="ECO:0000256" key="6">
    <source>
        <dbReference type="SAM" id="MobiDB-lite"/>
    </source>
</evidence>
<evidence type="ECO:0000313" key="9">
    <source>
        <dbReference type="Proteomes" id="UP001301958"/>
    </source>
</evidence>
<dbReference type="EMBL" id="MU865517">
    <property type="protein sequence ID" value="KAK4221762.1"/>
    <property type="molecule type" value="Genomic_DNA"/>
</dbReference>
<evidence type="ECO:0000256" key="5">
    <source>
        <dbReference type="PROSITE-ProRule" id="PRU00042"/>
    </source>
</evidence>
<keyword evidence="1" id="KW-0479">Metal-binding</keyword>
<feature type="domain" description="C2H2-type" evidence="7">
    <location>
        <begin position="62"/>
        <end position="98"/>
    </location>
</feature>
<dbReference type="GO" id="GO:0005634">
    <property type="term" value="C:nucleus"/>
    <property type="evidence" value="ECO:0007669"/>
    <property type="project" value="TreeGrafter"/>
</dbReference>
<proteinExistence type="predicted"/>
<feature type="compositionally biased region" description="Basic and acidic residues" evidence="6">
    <location>
        <begin position="320"/>
        <end position="336"/>
    </location>
</feature>
<dbReference type="Proteomes" id="UP001301958">
    <property type="component" value="Unassembled WGS sequence"/>
</dbReference>
<evidence type="ECO:0000256" key="3">
    <source>
        <dbReference type="ARBA" id="ARBA00022771"/>
    </source>
</evidence>
<dbReference type="InterPro" id="IPR013087">
    <property type="entry name" value="Znf_C2H2_type"/>
</dbReference>
<gene>
    <name evidence="8" type="ORF">QBC38DRAFT_461123</name>
</gene>
<evidence type="ECO:0000313" key="8">
    <source>
        <dbReference type="EMBL" id="KAK4221762.1"/>
    </source>
</evidence>
<dbReference type="Pfam" id="PF00096">
    <property type="entry name" value="zf-C2H2"/>
    <property type="match status" value="1"/>
</dbReference>
<name>A0AAN6YS14_9PEZI</name>
<accession>A0AAN6YS14</accession>
<dbReference type="PROSITE" id="PS50157">
    <property type="entry name" value="ZINC_FINGER_C2H2_2"/>
    <property type="match status" value="1"/>
</dbReference>
<feature type="compositionally biased region" description="Polar residues" evidence="6">
    <location>
        <begin position="246"/>
        <end position="255"/>
    </location>
</feature>
<keyword evidence="9" id="KW-1185">Reference proteome</keyword>
<dbReference type="GO" id="GO:0000981">
    <property type="term" value="F:DNA-binding transcription factor activity, RNA polymerase II-specific"/>
    <property type="evidence" value="ECO:0007669"/>
    <property type="project" value="TreeGrafter"/>
</dbReference>
<evidence type="ECO:0000256" key="1">
    <source>
        <dbReference type="ARBA" id="ARBA00022723"/>
    </source>
</evidence>
<feature type="compositionally biased region" description="Basic and acidic residues" evidence="6">
    <location>
        <begin position="273"/>
        <end position="286"/>
    </location>
</feature>
<dbReference type="GO" id="GO:0008270">
    <property type="term" value="F:zinc ion binding"/>
    <property type="evidence" value="ECO:0007669"/>
    <property type="project" value="UniProtKB-KW"/>
</dbReference>
<evidence type="ECO:0000256" key="4">
    <source>
        <dbReference type="ARBA" id="ARBA00022833"/>
    </source>
</evidence>
<feature type="region of interest" description="Disordered" evidence="6">
    <location>
        <begin position="1"/>
        <end position="24"/>
    </location>
</feature>
<feature type="region of interest" description="Disordered" evidence="6">
    <location>
        <begin position="223"/>
        <end position="355"/>
    </location>
</feature>
<protein>
    <recommendedName>
        <fullName evidence="7">C2H2-type domain-containing protein</fullName>
    </recommendedName>
</protein>
<organism evidence="8 9">
    <name type="scientific">Podospora fimiseda</name>
    <dbReference type="NCBI Taxonomy" id="252190"/>
    <lineage>
        <taxon>Eukaryota</taxon>
        <taxon>Fungi</taxon>
        <taxon>Dikarya</taxon>
        <taxon>Ascomycota</taxon>
        <taxon>Pezizomycotina</taxon>
        <taxon>Sordariomycetes</taxon>
        <taxon>Sordariomycetidae</taxon>
        <taxon>Sordariales</taxon>
        <taxon>Podosporaceae</taxon>
        <taxon>Podospora</taxon>
    </lineage>
</organism>
<dbReference type="GO" id="GO:0043565">
    <property type="term" value="F:sequence-specific DNA binding"/>
    <property type="evidence" value="ECO:0007669"/>
    <property type="project" value="TreeGrafter"/>
</dbReference>
<comment type="caution">
    <text evidence="8">The sequence shown here is derived from an EMBL/GenBank/DDBJ whole genome shotgun (WGS) entry which is preliminary data.</text>
</comment>
<keyword evidence="3 5" id="KW-0863">Zinc-finger</keyword>
<dbReference type="Gene3D" id="3.30.160.60">
    <property type="entry name" value="Classic Zinc Finger"/>
    <property type="match status" value="1"/>
</dbReference>
<dbReference type="PANTHER" id="PTHR24408:SF58">
    <property type="entry name" value="TRANSCRIPTION FACTOR (TFIIIA), PUTATIVE (AFU_ORTHOLOGUE AFUA_1G05150)-RELATED"/>
    <property type="match status" value="1"/>
</dbReference>
<evidence type="ECO:0000259" key="7">
    <source>
        <dbReference type="PROSITE" id="PS50157"/>
    </source>
</evidence>
<reference evidence="8" key="2">
    <citation type="submission" date="2023-05" db="EMBL/GenBank/DDBJ databases">
        <authorList>
            <consortium name="Lawrence Berkeley National Laboratory"/>
            <person name="Steindorff A."/>
            <person name="Hensen N."/>
            <person name="Bonometti L."/>
            <person name="Westerberg I."/>
            <person name="Brannstrom I.O."/>
            <person name="Guillou S."/>
            <person name="Cros-Aarteil S."/>
            <person name="Calhoun S."/>
            <person name="Haridas S."/>
            <person name="Kuo A."/>
            <person name="Mondo S."/>
            <person name="Pangilinan J."/>
            <person name="Riley R."/>
            <person name="Labutti K."/>
            <person name="Andreopoulos B."/>
            <person name="Lipzen A."/>
            <person name="Chen C."/>
            <person name="Yanf M."/>
            <person name="Daum C."/>
            <person name="Ng V."/>
            <person name="Clum A."/>
            <person name="Ohm R."/>
            <person name="Martin F."/>
            <person name="Silar P."/>
            <person name="Natvig D."/>
            <person name="Lalanne C."/>
            <person name="Gautier V."/>
            <person name="Ament-Velasquez S.L."/>
            <person name="Kruys A."/>
            <person name="Hutchinson M.I."/>
            <person name="Powell A.J."/>
            <person name="Barry K."/>
            <person name="Miller A.N."/>
            <person name="Grigoriev I.V."/>
            <person name="Debuchy R."/>
            <person name="Gladieux P."/>
            <person name="Thoren M.H."/>
            <person name="Johannesson H."/>
        </authorList>
    </citation>
    <scope>NUCLEOTIDE SEQUENCE</scope>
    <source>
        <strain evidence="8">CBS 990.96</strain>
    </source>
</reference>